<dbReference type="Pfam" id="PF01370">
    <property type="entry name" value="Epimerase"/>
    <property type="match status" value="1"/>
</dbReference>
<feature type="domain" description="NAD-dependent epimerase/dehydratase" evidence="2">
    <location>
        <begin position="3"/>
        <end position="291"/>
    </location>
</feature>
<dbReference type="Proteomes" id="UP000184315">
    <property type="component" value="Unassembled WGS sequence"/>
</dbReference>
<organism evidence="3 4">
    <name type="scientific">Planktothrix tepida PCC 9214</name>
    <dbReference type="NCBI Taxonomy" id="671072"/>
    <lineage>
        <taxon>Bacteria</taxon>
        <taxon>Bacillati</taxon>
        <taxon>Cyanobacteriota</taxon>
        <taxon>Cyanophyceae</taxon>
        <taxon>Oscillatoriophycideae</taxon>
        <taxon>Oscillatoriales</taxon>
        <taxon>Microcoleaceae</taxon>
        <taxon>Planktothrix</taxon>
    </lineage>
</organism>
<dbReference type="InterPro" id="IPR001509">
    <property type="entry name" value="Epimerase_deHydtase"/>
</dbReference>
<dbReference type="Gene3D" id="3.40.50.720">
    <property type="entry name" value="NAD(P)-binding Rossmann-like Domain"/>
    <property type="match status" value="1"/>
</dbReference>
<proteinExistence type="inferred from homology"/>
<dbReference type="RefSeq" id="WP_072720689.1">
    <property type="nucleotide sequence ID" value="NZ_LN889812.1"/>
</dbReference>
<sequence length="385" mass="43465">MKVLVIGGDGYCGWATALYLSNRGYEVGILDSLVRRHWDQQLCIDTLTPIAPIQQRIQRWKDLTGKSIDLFIGDINNYDFLIKSLLKFEPQAIIHFGEQRSAPFSMIDREHAVLTQANNVIGNLNLLYAMRENFPDCHLVKLGTMGEYGTPNIDIEEGYITIEHNGRKDTLPYPKQPGSFYHLSKVHDSHNIHFACKIWGLRATDLNQGVVYGVLTEETGMDELLINRLDYDGVFGTALNRFCIQAAIGHPLTVYGTGGQTRAFLDIRDTVRCIELALENPADSGQFRVFNQFTELHSVGDLAMMVKKAGIALGLDVEVENIPNPRVELEDHYFNAKNTNLLDLGLQPHFLSDSLLDSLLNFAIKYKERVDNTQIMPKVLWRNPG</sequence>
<dbReference type="InterPro" id="IPR036291">
    <property type="entry name" value="NAD(P)-bd_dom_sf"/>
</dbReference>
<evidence type="ECO:0000256" key="1">
    <source>
        <dbReference type="ARBA" id="ARBA00007637"/>
    </source>
</evidence>
<dbReference type="SUPFAM" id="SSF51735">
    <property type="entry name" value="NAD(P)-binding Rossmann-fold domains"/>
    <property type="match status" value="1"/>
</dbReference>
<evidence type="ECO:0000313" key="3">
    <source>
        <dbReference type="EMBL" id="CUR34220.1"/>
    </source>
</evidence>
<dbReference type="OrthoDB" id="9771073at2"/>
<dbReference type="STRING" id="671072.PL9214640227"/>
<keyword evidence="4" id="KW-1185">Reference proteome</keyword>
<name>A0A1J1LQR9_9CYAN</name>
<accession>A0A1J1LQR9</accession>
<dbReference type="EMBL" id="CZDF01000171">
    <property type="protein sequence ID" value="CUR34220.1"/>
    <property type="molecule type" value="Genomic_DNA"/>
</dbReference>
<comment type="similarity">
    <text evidence="1">Belongs to the NAD(P)-dependent epimerase/dehydratase family.</text>
</comment>
<evidence type="ECO:0000313" key="4">
    <source>
        <dbReference type="Proteomes" id="UP000184315"/>
    </source>
</evidence>
<protein>
    <submittedName>
        <fullName evidence="3">Putative UDP-sulfoquinovose synthase</fullName>
    </submittedName>
</protein>
<gene>
    <name evidence="3" type="ORF">PL9214640227</name>
</gene>
<evidence type="ECO:0000259" key="2">
    <source>
        <dbReference type="Pfam" id="PF01370"/>
    </source>
</evidence>
<dbReference type="Gene3D" id="3.90.25.10">
    <property type="entry name" value="UDP-galactose 4-epimerase, domain 1"/>
    <property type="match status" value="1"/>
</dbReference>
<dbReference type="PANTHER" id="PTHR43000">
    <property type="entry name" value="DTDP-D-GLUCOSE 4,6-DEHYDRATASE-RELATED"/>
    <property type="match status" value="1"/>
</dbReference>
<reference evidence="4" key="1">
    <citation type="submission" date="2015-10" db="EMBL/GenBank/DDBJ databases">
        <authorList>
            <person name="Regsiter A."/>
            <person name="william w."/>
        </authorList>
    </citation>
    <scope>NUCLEOTIDE SEQUENCE [LARGE SCALE GENOMIC DNA]</scope>
</reference>
<dbReference type="AlphaFoldDB" id="A0A1J1LQR9"/>
<dbReference type="CDD" id="cd05255">
    <property type="entry name" value="SQD1_like_SDR_e"/>
    <property type="match status" value="1"/>
</dbReference>